<evidence type="ECO:0000313" key="1">
    <source>
        <dbReference type="EMBL" id="CUS43762.1"/>
    </source>
</evidence>
<dbReference type="AlphaFoldDB" id="A0A170PN69"/>
<organism evidence="1">
    <name type="scientific">hydrothermal vent metagenome</name>
    <dbReference type="NCBI Taxonomy" id="652676"/>
    <lineage>
        <taxon>unclassified sequences</taxon>
        <taxon>metagenomes</taxon>
        <taxon>ecological metagenomes</taxon>
    </lineage>
</organism>
<reference evidence="1" key="1">
    <citation type="submission" date="2015-10" db="EMBL/GenBank/DDBJ databases">
        <authorList>
            <person name="Gilbert D.G."/>
        </authorList>
    </citation>
    <scope>NUCLEOTIDE SEQUENCE</scope>
</reference>
<gene>
    <name evidence="1" type="ORF">MGWOODY_Smn3692</name>
</gene>
<dbReference type="EMBL" id="CZQE01000082">
    <property type="protein sequence ID" value="CUS43762.1"/>
    <property type="molecule type" value="Genomic_DNA"/>
</dbReference>
<sequence length="108" mass="11002">MASALLAGSALALSACVAGLAVGAAGMAARGVAGTPQNNEQAHPAAATDCSARASHYGKVSIIDVEQRSPSKIVVWGTADDGKQRRSFECSYGTKITGFKLRPIASPR</sequence>
<name>A0A170PN69_9ZZZZ</name>
<accession>A0A170PN69</accession>
<protein>
    <submittedName>
        <fullName evidence="1">Uncharacterized protein</fullName>
    </submittedName>
</protein>
<proteinExistence type="predicted"/>